<accession>A0A0E1VUD3</accession>
<name>A0A0E1VUD3_BURPE</name>
<sequence length="52" mass="5701">MRARRSHGAGIRLGFDKPSGAHSSTHDGWVQTDIAMRLLQISLMPDQALANE</sequence>
<evidence type="ECO:0000313" key="2">
    <source>
        <dbReference type="EMBL" id="EET03729.1"/>
    </source>
</evidence>
<evidence type="ECO:0000256" key="1">
    <source>
        <dbReference type="SAM" id="MobiDB-lite"/>
    </source>
</evidence>
<proteinExistence type="predicted"/>
<dbReference type="Proteomes" id="UP000001812">
    <property type="component" value="Chromosome II"/>
</dbReference>
<feature type="region of interest" description="Disordered" evidence="1">
    <location>
        <begin position="1"/>
        <end position="27"/>
    </location>
</feature>
<dbReference type="HOGENOM" id="CLU_3077631_0_0_4"/>
<gene>
    <name evidence="2" type="ORF">BURPS1710A_A1913</name>
</gene>
<organism evidence="2">
    <name type="scientific">Burkholderia pseudomallei 1710a</name>
    <dbReference type="NCBI Taxonomy" id="320371"/>
    <lineage>
        <taxon>Bacteria</taxon>
        <taxon>Pseudomonadati</taxon>
        <taxon>Pseudomonadota</taxon>
        <taxon>Betaproteobacteria</taxon>
        <taxon>Burkholderiales</taxon>
        <taxon>Burkholderiaceae</taxon>
        <taxon>Burkholderia</taxon>
        <taxon>pseudomallei group</taxon>
    </lineage>
</organism>
<dbReference type="AlphaFoldDB" id="A0A0E1VUD3"/>
<protein>
    <submittedName>
        <fullName evidence="2">Uncharacterized protein</fullName>
    </submittedName>
</protein>
<dbReference type="EMBL" id="CM000833">
    <property type="protein sequence ID" value="EET03729.1"/>
    <property type="molecule type" value="Genomic_DNA"/>
</dbReference>
<reference evidence="2" key="1">
    <citation type="submission" date="2009-05" db="EMBL/GenBank/DDBJ databases">
        <authorList>
            <person name="Harkins D.M."/>
            <person name="DeShazer D."/>
            <person name="Woods D.E."/>
            <person name="Brinkac L.M."/>
            <person name="Brown K.A."/>
            <person name="Hung G.C."/>
            <person name="Tuanyok A."/>
            <person name="Zhang B."/>
            <person name="Nierman W.C."/>
        </authorList>
    </citation>
    <scope>NUCLEOTIDE SEQUENCE [LARGE SCALE GENOMIC DNA]</scope>
    <source>
        <strain evidence="2">1710a</strain>
    </source>
</reference>